<accession>A0AAV9IAW5</accession>
<comment type="similarity">
    <text evidence="2 8">Belongs to the SPCS2 family.</text>
</comment>
<comment type="function">
    <text evidence="8">Component of the signal peptidase complex (SPC) which catalyzes the cleavage of N-terminal signal sequences from nascent proteins as they are translocated into the lumen of the endoplasmic reticulum. Enhances the enzymatic activity of SPC and facilitates the interactions between different components of the translocation site.</text>
</comment>
<evidence type="ECO:0000313" key="10">
    <source>
        <dbReference type="Proteomes" id="UP001300502"/>
    </source>
</evidence>
<dbReference type="GO" id="GO:0008233">
    <property type="term" value="F:peptidase activity"/>
    <property type="evidence" value="ECO:0007669"/>
    <property type="project" value="UniProtKB-UniRule"/>
</dbReference>
<evidence type="ECO:0000256" key="7">
    <source>
        <dbReference type="ARBA" id="ARBA00023136"/>
    </source>
</evidence>
<evidence type="ECO:0000256" key="1">
    <source>
        <dbReference type="ARBA" id="ARBA00004477"/>
    </source>
</evidence>
<sequence length="93" mass="10516">MEWIKGFFQKQRVNLYDTTAVKQELDKAIVSMVSSDKDFERDNLYTDLKIVLGLASLGMAGVVYLFSCPAPQCQRITLAGTQGNHNRIFEDPE</sequence>
<evidence type="ECO:0000256" key="6">
    <source>
        <dbReference type="ARBA" id="ARBA00022989"/>
    </source>
</evidence>
<dbReference type="EMBL" id="JANCYU010000023">
    <property type="protein sequence ID" value="KAK4524478.1"/>
    <property type="molecule type" value="Genomic_DNA"/>
</dbReference>
<comment type="subcellular location">
    <subcellularLocation>
        <location evidence="1 8">Endoplasmic reticulum membrane</location>
        <topology evidence="1 8">Multi-pass membrane protein</topology>
    </subcellularLocation>
</comment>
<dbReference type="GO" id="GO:0006465">
    <property type="term" value="P:signal peptide processing"/>
    <property type="evidence" value="ECO:0007669"/>
    <property type="project" value="UniProtKB-UniRule"/>
</dbReference>
<proteinExistence type="inferred from homology"/>
<dbReference type="Pfam" id="PF06703">
    <property type="entry name" value="SPC25"/>
    <property type="match status" value="1"/>
</dbReference>
<evidence type="ECO:0000256" key="8">
    <source>
        <dbReference type="RuleBase" id="RU368033"/>
    </source>
</evidence>
<protein>
    <recommendedName>
        <fullName evidence="3 8">Signal peptidase complex subunit 2</fullName>
    </recommendedName>
</protein>
<reference evidence="9 10" key="1">
    <citation type="submission" date="2022-07" db="EMBL/GenBank/DDBJ databases">
        <title>Genome-wide signatures of adaptation to extreme environments.</title>
        <authorList>
            <person name="Cho C.H."/>
            <person name="Yoon H.S."/>
        </authorList>
    </citation>
    <scope>NUCLEOTIDE SEQUENCE [LARGE SCALE GENOMIC DNA]</scope>
    <source>
        <strain evidence="9 10">108.79 E11</strain>
    </source>
</reference>
<evidence type="ECO:0000256" key="2">
    <source>
        <dbReference type="ARBA" id="ARBA00007324"/>
    </source>
</evidence>
<name>A0AAV9IAW5_9RHOD</name>
<dbReference type="GO" id="GO:0005787">
    <property type="term" value="C:signal peptidase complex"/>
    <property type="evidence" value="ECO:0007669"/>
    <property type="project" value="UniProtKB-UniRule"/>
</dbReference>
<gene>
    <name evidence="9" type="ORF">GAYE_SCF03G2379</name>
</gene>
<dbReference type="AlphaFoldDB" id="A0AAV9IAW5"/>
<organism evidence="9 10">
    <name type="scientific">Galdieria yellowstonensis</name>
    <dbReference type="NCBI Taxonomy" id="3028027"/>
    <lineage>
        <taxon>Eukaryota</taxon>
        <taxon>Rhodophyta</taxon>
        <taxon>Bangiophyceae</taxon>
        <taxon>Galdieriales</taxon>
        <taxon>Galdieriaceae</taxon>
        <taxon>Galdieria</taxon>
    </lineage>
</organism>
<evidence type="ECO:0000256" key="3">
    <source>
        <dbReference type="ARBA" id="ARBA00017057"/>
    </source>
</evidence>
<evidence type="ECO:0000256" key="4">
    <source>
        <dbReference type="ARBA" id="ARBA00022692"/>
    </source>
</evidence>
<dbReference type="Proteomes" id="UP001300502">
    <property type="component" value="Unassembled WGS sequence"/>
</dbReference>
<keyword evidence="4" id="KW-0812">Transmembrane</keyword>
<evidence type="ECO:0000313" key="9">
    <source>
        <dbReference type="EMBL" id="KAK4524478.1"/>
    </source>
</evidence>
<dbReference type="InterPro" id="IPR009582">
    <property type="entry name" value="Spc2/SPCS2"/>
</dbReference>
<keyword evidence="6" id="KW-1133">Transmembrane helix</keyword>
<evidence type="ECO:0000256" key="5">
    <source>
        <dbReference type="ARBA" id="ARBA00022824"/>
    </source>
</evidence>
<comment type="caution">
    <text evidence="9">The sequence shown here is derived from an EMBL/GenBank/DDBJ whole genome shotgun (WGS) entry which is preliminary data.</text>
</comment>
<keyword evidence="7" id="KW-0472">Membrane</keyword>
<keyword evidence="5 8" id="KW-0256">Endoplasmic reticulum</keyword>
<keyword evidence="10" id="KW-1185">Reference proteome</keyword>